<feature type="compositionally biased region" description="Polar residues" evidence="2">
    <location>
        <begin position="494"/>
        <end position="513"/>
    </location>
</feature>
<feature type="region of interest" description="Disordered" evidence="2">
    <location>
        <begin position="494"/>
        <end position="518"/>
    </location>
</feature>
<dbReference type="RefSeq" id="WP_143896075.1">
    <property type="nucleotide sequence ID" value="NZ_CP041666.1"/>
</dbReference>
<proteinExistence type="predicted"/>
<keyword evidence="6" id="KW-1185">Reference proteome</keyword>
<name>A0A516KJB4_9BACI</name>
<protein>
    <recommendedName>
        <fullName evidence="4">SLH domain-containing protein</fullName>
    </recommendedName>
</protein>
<evidence type="ECO:0000256" key="1">
    <source>
        <dbReference type="ARBA" id="ARBA00022729"/>
    </source>
</evidence>
<organism evidence="5 6">
    <name type="scientific">Radiobacillus deserti</name>
    <dbReference type="NCBI Taxonomy" id="2594883"/>
    <lineage>
        <taxon>Bacteria</taxon>
        <taxon>Bacillati</taxon>
        <taxon>Bacillota</taxon>
        <taxon>Bacilli</taxon>
        <taxon>Bacillales</taxon>
        <taxon>Bacillaceae</taxon>
        <taxon>Radiobacillus</taxon>
    </lineage>
</organism>
<reference evidence="5 6" key="1">
    <citation type="submission" date="2019-07" db="EMBL/GenBank/DDBJ databases">
        <authorList>
            <person name="Li J."/>
        </authorList>
    </citation>
    <scope>NUCLEOTIDE SEQUENCE [LARGE SCALE GENOMIC DNA]</scope>
    <source>
        <strain evidence="5 6">TKL69</strain>
    </source>
</reference>
<dbReference type="KEGG" id="aqt:FN924_15660"/>
<evidence type="ECO:0000313" key="6">
    <source>
        <dbReference type="Proteomes" id="UP000315215"/>
    </source>
</evidence>
<dbReference type="AlphaFoldDB" id="A0A516KJB4"/>
<dbReference type="OrthoDB" id="57539at2"/>
<evidence type="ECO:0000259" key="4">
    <source>
        <dbReference type="PROSITE" id="PS51272"/>
    </source>
</evidence>
<keyword evidence="1" id="KW-0732">Signal</keyword>
<sequence>MNKRKLIWIHVSTILMICMFVAFPSSGKMNASEVTFKDLKPGDQGYEDVMSLVKENILHGYNDQTFKPYRNISRNHAAVLLSHALQLPIPSNIKQILAAYSDVDETSLYAKEIAAVTEAGIFKGSNGKFLGNRSITRAQVATVFVQAYDLYALHTPVAFTDFKEIDPSHQESVRTLAQHGISIGKQAQDGTRYFAGSESVKRVQFAIFLNKLKTKAMHYGKIESLENGEVTINNVSYQYVPALSGLFAENNAAVLQGAVVDFSAQDRVITSIQYLELRTSGTETNSLHLDGAGVSINGHFKVSGDYLTVQDLIINQDFIVDEKVENRLDIQQVTIKGETYLGEKKAHTAAKVQELGTGPEPSGAHITFNGVHAGVVYGGLPDVMFSALHIPSVLDLALSARVQVSADSGEEPHIELHDGSSGSELDGKIERVRVLAKQPLDIKGNARINLLVFDSIAPHTVSSNLEINNLQLSEGTDPTAVIRNYDEVRKNIRSINGQPNPDYQAPTVPSTPSAPRVTGVNGTEASVGIGGNYTLPTSLLVSLSNDKREYRHVTWESDTSAIDFSVTDEYTFKGQVEGYAKPIYFILHVLKFADNGRSIYVTNKSELEYALKTPHIEKIYMNQGFKLDKPIHIDKPVTIYQVDTPTGQQQVYDFADSSIDYLNVKDLKNTGGTLLIQNLRYHWLNFTTPNEDIGYGGLLLNVQGEPDSMLDIRGAVSLGINSSDLEAISIDNEGETFSGDLVGSGTNVKGPTFLSDSSGEAPFFQIALSELIVERLDSKKLYRSDFGIDHVHTMTDLSLIGVQVSGIGEITKNNSTIKVVDENGNDINDVKVTLDLAKLKYYTNLAEKYSSLAQDLKVKQKVPETTIRLVEELKVEGENLLQAPVEGEVADTAEKLKQVTHSITDEMNDFELAPAFNRATLYKKIIEAESTLKQLLIDKKNTTAAYEELFQVTMDAFKIYRQLPLSIDEVIDCQTGIDVAIQAVRNG</sequence>
<evidence type="ECO:0000313" key="5">
    <source>
        <dbReference type="EMBL" id="QDP41484.1"/>
    </source>
</evidence>
<dbReference type="EMBL" id="CP041666">
    <property type="protein sequence ID" value="QDP41484.1"/>
    <property type="molecule type" value="Genomic_DNA"/>
</dbReference>
<evidence type="ECO:0000256" key="2">
    <source>
        <dbReference type="SAM" id="MobiDB-lite"/>
    </source>
</evidence>
<dbReference type="InterPro" id="IPR001119">
    <property type="entry name" value="SLH_dom"/>
</dbReference>
<feature type="transmembrane region" description="Helical" evidence="3">
    <location>
        <begin position="7"/>
        <end position="25"/>
    </location>
</feature>
<dbReference type="PROSITE" id="PS51272">
    <property type="entry name" value="SLH"/>
    <property type="match status" value="2"/>
</dbReference>
<keyword evidence="3" id="KW-0812">Transmembrane</keyword>
<dbReference type="Proteomes" id="UP000315215">
    <property type="component" value="Chromosome"/>
</dbReference>
<dbReference type="PANTHER" id="PTHR43308">
    <property type="entry name" value="OUTER MEMBRANE PROTEIN ALPHA-RELATED"/>
    <property type="match status" value="1"/>
</dbReference>
<gene>
    <name evidence="5" type="ORF">FN924_15660</name>
</gene>
<accession>A0A516KJB4</accession>
<feature type="domain" description="SLH" evidence="4">
    <location>
        <begin position="96"/>
        <end position="158"/>
    </location>
</feature>
<dbReference type="Pfam" id="PF00395">
    <property type="entry name" value="SLH"/>
    <property type="match status" value="2"/>
</dbReference>
<evidence type="ECO:0000256" key="3">
    <source>
        <dbReference type="SAM" id="Phobius"/>
    </source>
</evidence>
<dbReference type="Pfam" id="PF07532">
    <property type="entry name" value="Big_4"/>
    <property type="match status" value="1"/>
</dbReference>
<feature type="domain" description="SLH" evidence="4">
    <location>
        <begin position="32"/>
        <end position="95"/>
    </location>
</feature>
<keyword evidence="3" id="KW-1133">Transmembrane helix</keyword>
<dbReference type="PANTHER" id="PTHR43308:SF5">
    <property type="entry name" value="S-LAYER PROTEIN _ PEPTIDOGLYCAN ENDO-BETA-N-ACETYLGLUCOSAMINIDASE"/>
    <property type="match status" value="1"/>
</dbReference>
<dbReference type="InterPro" id="IPR051465">
    <property type="entry name" value="Cell_Envelope_Struct_Comp"/>
</dbReference>
<keyword evidence="3" id="KW-0472">Membrane</keyword>
<dbReference type="InterPro" id="IPR011081">
    <property type="entry name" value="Big_4"/>
</dbReference>